<dbReference type="SUPFAM" id="SSF52172">
    <property type="entry name" value="CheY-like"/>
    <property type="match status" value="1"/>
</dbReference>
<dbReference type="PRINTS" id="PR00082">
    <property type="entry name" value="GLFDHDRGNASE"/>
</dbReference>
<dbReference type="InterPro" id="IPR036291">
    <property type="entry name" value="NAD(P)-bd_dom_sf"/>
</dbReference>
<accession>A0ABQ2YJT1</accession>
<dbReference type="CDD" id="cd01076">
    <property type="entry name" value="NAD_bind_1_Glu_DH"/>
    <property type="match status" value="1"/>
</dbReference>
<keyword evidence="3" id="KW-0560">Oxidoreductase</keyword>
<comment type="caution">
    <text evidence="6">The sequence shown here is derived from an EMBL/GenBank/DDBJ whole genome shotgun (WGS) entry which is preliminary data.</text>
</comment>
<sequence length="569" mass="62939">MLCRCGLRLGYALVHSGAQGMSDFPIRLLLIEDNPLHSRLIQQLLKTDTQLRCEVEAVERLDEGLVRLTRGKVDLVLLDLVLPDSEELETLWRVRLVAPQVPVVILTSLDDVKLAARAVESGAYDYLVKSHLKGASLGRAVRYTLARARARGGEWDSPMFRLAQQQFLKASQYMGLDDNVRQRLLFPQRAHMVSFPFFRDDHSQVETVFGYRVQHVLTMGPTKGGIRYHEGVDLGEVAALAMWMTWKCALMKLPFGGAKGGVRVDPTALSRTELQRLTRRYTTEIIEMIGPDRDIPAPDLGTDEQVMAWLMDTYSQQIGHAVPTVVTGKPVVLGGSLGRKEATGRGLVFLIEASAQHLGLELSKATAVVQGFGNVGSHTARFLAELGVKIIGVGDVSTSLYRREGLSVKDLQAYVDEHRVLDGYPDAEPISNADLLELDCDVLVLAALQNQVTVENAAQISCRLLAEGANGPTMLEADDILHDRGIFVLPDILGNAGGVTVSYFEWVQGMQNLTWTLDEINGRLKSILLDAFRRTLHRAQKDRLDMRTAALIEGVSRVTEAKLWRGVFP</sequence>
<keyword evidence="7" id="KW-1185">Reference proteome</keyword>
<feature type="domain" description="Response regulatory" evidence="5">
    <location>
        <begin position="27"/>
        <end position="144"/>
    </location>
</feature>
<dbReference type="PANTHER" id="PTHR11606">
    <property type="entry name" value="GLUTAMATE DEHYDROGENASE"/>
    <property type="match status" value="1"/>
</dbReference>
<dbReference type="InterPro" id="IPR006095">
    <property type="entry name" value="Glu/Leu/Phe/Val/Trp_DH"/>
</dbReference>
<feature type="modified residue" description="4-aspartylphosphate" evidence="4">
    <location>
        <position position="79"/>
    </location>
</feature>
<protein>
    <submittedName>
        <fullName evidence="6">Glutamate dehydrogenase</fullName>
    </submittedName>
</protein>
<organism evidence="6 7">
    <name type="scientific">Litchfieldella qijiaojingensis</name>
    <dbReference type="NCBI Taxonomy" id="980347"/>
    <lineage>
        <taxon>Bacteria</taxon>
        <taxon>Pseudomonadati</taxon>
        <taxon>Pseudomonadota</taxon>
        <taxon>Gammaproteobacteria</taxon>
        <taxon>Oceanospirillales</taxon>
        <taxon>Halomonadaceae</taxon>
        <taxon>Litchfieldella</taxon>
    </lineage>
</organism>
<dbReference type="Pfam" id="PF00208">
    <property type="entry name" value="ELFV_dehydrog"/>
    <property type="match status" value="1"/>
</dbReference>
<dbReference type="Gene3D" id="3.40.50.2300">
    <property type="match status" value="1"/>
</dbReference>
<dbReference type="EMBL" id="BMXS01000003">
    <property type="protein sequence ID" value="GGX84424.1"/>
    <property type="molecule type" value="Genomic_DNA"/>
</dbReference>
<evidence type="ECO:0000256" key="2">
    <source>
        <dbReference type="ARBA" id="ARBA00006382"/>
    </source>
</evidence>
<name>A0ABQ2YJT1_9GAMM</name>
<dbReference type="InterPro" id="IPR046346">
    <property type="entry name" value="Aminoacid_DH-like_N_sf"/>
</dbReference>
<dbReference type="InterPro" id="IPR011006">
    <property type="entry name" value="CheY-like_superfamily"/>
</dbReference>
<evidence type="ECO:0000256" key="4">
    <source>
        <dbReference type="PROSITE-ProRule" id="PRU00169"/>
    </source>
</evidence>
<dbReference type="PROSITE" id="PS00074">
    <property type="entry name" value="GLFV_DEHYDROGENASE"/>
    <property type="match status" value="1"/>
</dbReference>
<evidence type="ECO:0000259" key="5">
    <source>
        <dbReference type="PROSITE" id="PS50110"/>
    </source>
</evidence>
<dbReference type="Gene3D" id="3.40.50.10860">
    <property type="entry name" value="Leucine Dehydrogenase, chain A, domain 1"/>
    <property type="match status" value="1"/>
</dbReference>
<dbReference type="CDD" id="cd00156">
    <property type="entry name" value="REC"/>
    <property type="match status" value="1"/>
</dbReference>
<evidence type="ECO:0000256" key="3">
    <source>
        <dbReference type="ARBA" id="ARBA00023002"/>
    </source>
</evidence>
<dbReference type="InterPro" id="IPR033524">
    <property type="entry name" value="Glu/Leu/Phe/Val_DH_AS"/>
</dbReference>
<dbReference type="InterPro" id="IPR006097">
    <property type="entry name" value="Glu/Leu/Phe/Val/Trp_DH_dimer"/>
</dbReference>
<dbReference type="PANTHER" id="PTHR11606:SF13">
    <property type="entry name" value="GLUTAMATE DEHYDROGENASE 1, MITOCHONDRIAL"/>
    <property type="match status" value="1"/>
</dbReference>
<comment type="similarity">
    <text evidence="2">Belongs to the Glu/Leu/Phe/Val dehydrogenases family.</text>
</comment>
<dbReference type="Gene3D" id="3.40.50.720">
    <property type="entry name" value="NAD(P)-binding Rossmann-like Domain"/>
    <property type="match status" value="1"/>
</dbReference>
<dbReference type="SUPFAM" id="SSF51735">
    <property type="entry name" value="NAD(P)-binding Rossmann-fold domains"/>
    <property type="match status" value="1"/>
</dbReference>
<dbReference type="SMART" id="SM00448">
    <property type="entry name" value="REC"/>
    <property type="match status" value="1"/>
</dbReference>
<dbReference type="Proteomes" id="UP000653056">
    <property type="component" value="Unassembled WGS sequence"/>
</dbReference>
<dbReference type="InterPro" id="IPR006096">
    <property type="entry name" value="Glu/Leu/Phe/Val/Trp_DH_C"/>
</dbReference>
<dbReference type="InterPro" id="IPR033922">
    <property type="entry name" value="NAD_bind_Glu_DH"/>
</dbReference>
<proteinExistence type="inferred from homology"/>
<dbReference type="InterPro" id="IPR001789">
    <property type="entry name" value="Sig_transdc_resp-reg_receiver"/>
</dbReference>
<dbReference type="Pfam" id="PF02812">
    <property type="entry name" value="ELFV_dehydrog_N"/>
    <property type="match status" value="1"/>
</dbReference>
<comment type="function">
    <text evidence="1">Catalyzes the reversible oxidative deamination of glutamate to alpha-ketoglutarate and ammonia.</text>
</comment>
<dbReference type="PROSITE" id="PS50110">
    <property type="entry name" value="RESPONSE_REGULATORY"/>
    <property type="match status" value="1"/>
</dbReference>
<evidence type="ECO:0000313" key="7">
    <source>
        <dbReference type="Proteomes" id="UP000653056"/>
    </source>
</evidence>
<dbReference type="SMART" id="SM00839">
    <property type="entry name" value="ELFV_dehydrog"/>
    <property type="match status" value="1"/>
</dbReference>
<dbReference type="Pfam" id="PF00072">
    <property type="entry name" value="Response_reg"/>
    <property type="match status" value="1"/>
</dbReference>
<reference evidence="7" key="1">
    <citation type="journal article" date="2019" name="Int. J. Syst. Evol. Microbiol.">
        <title>The Global Catalogue of Microorganisms (GCM) 10K type strain sequencing project: providing services to taxonomists for standard genome sequencing and annotation.</title>
        <authorList>
            <consortium name="The Broad Institute Genomics Platform"/>
            <consortium name="The Broad Institute Genome Sequencing Center for Infectious Disease"/>
            <person name="Wu L."/>
            <person name="Ma J."/>
        </authorList>
    </citation>
    <scope>NUCLEOTIDE SEQUENCE [LARGE SCALE GENOMIC DNA]</scope>
    <source>
        <strain evidence="7">KCTC 22228</strain>
    </source>
</reference>
<evidence type="ECO:0000256" key="1">
    <source>
        <dbReference type="ARBA" id="ARBA00003868"/>
    </source>
</evidence>
<gene>
    <name evidence="6" type="primary">gdh</name>
    <name evidence="6" type="ORF">GCM10007160_09570</name>
</gene>
<keyword evidence="4" id="KW-0597">Phosphoprotein</keyword>
<evidence type="ECO:0000313" key="6">
    <source>
        <dbReference type="EMBL" id="GGX84424.1"/>
    </source>
</evidence>
<dbReference type="SUPFAM" id="SSF53223">
    <property type="entry name" value="Aminoacid dehydrogenase-like, N-terminal domain"/>
    <property type="match status" value="1"/>
</dbReference>